<accession>A0A1P8VRH0</accession>
<dbReference type="AlphaFoldDB" id="A0A1P8VRH0"/>
<proteinExistence type="predicted"/>
<dbReference type="EMBL" id="KX870062">
    <property type="protein sequence ID" value="APZ79217.1"/>
    <property type="molecule type" value="Genomic_DNA"/>
</dbReference>
<organism evidence="1">
    <name type="scientific">Streptococcus suis</name>
    <dbReference type="NCBI Taxonomy" id="1307"/>
    <lineage>
        <taxon>Bacteria</taxon>
        <taxon>Bacillati</taxon>
        <taxon>Bacillota</taxon>
        <taxon>Bacilli</taxon>
        <taxon>Lactobacillales</taxon>
        <taxon>Streptococcaceae</taxon>
        <taxon>Streptococcus</taxon>
    </lineage>
</organism>
<reference evidence="1" key="1">
    <citation type="submission" date="2017-01" db="EMBL/GenBank/DDBJ databases">
        <title>Genetic analysis of capsular polysaccharide synthesis gene clusters from non-serotypeable of Streptococcus suis.</title>
        <authorList>
            <person name="Qiu X."/>
            <person name="Zheng H."/>
        </authorList>
    </citation>
    <scope>NUCLEOTIDE SEQUENCE</scope>
    <source>
        <strain evidence="1">1224887</strain>
    </source>
</reference>
<sequence length="173" mass="20470">MYSKYEITHVACDRKQDVKTVYNEYKANKQQFINKIANCVKDDVLKTYYSRIIHDYDEKIYIDSVERVLKNRELVSQNKDKILKTLKFYDKRNRSDCEFLNEDNVEVYLNSLHVNNDRISFYLNQLSDSYNDAYGSLKISTTSGDLQFDLPHQLKGANHDKGHQFDFIVQTKS</sequence>
<gene>
    <name evidence="1" type="primary">cpsU</name>
    <name evidence="1" type="ORF">1224887.seq-orf25</name>
</gene>
<protein>
    <submittedName>
        <fullName evidence="1">CpsU</fullName>
    </submittedName>
</protein>
<evidence type="ECO:0000313" key="1">
    <source>
        <dbReference type="EMBL" id="APZ79217.1"/>
    </source>
</evidence>
<name>A0A1P8VRH0_STRSU</name>